<accession>A0A7K3NSB8</accession>
<organism evidence="6 7">
    <name type="scientific">Desulfolutivibrio sulfodismutans</name>
    <dbReference type="NCBI Taxonomy" id="63561"/>
    <lineage>
        <taxon>Bacteria</taxon>
        <taxon>Pseudomonadati</taxon>
        <taxon>Thermodesulfobacteriota</taxon>
        <taxon>Desulfovibrionia</taxon>
        <taxon>Desulfovibrionales</taxon>
        <taxon>Desulfovibrionaceae</taxon>
        <taxon>Desulfolutivibrio</taxon>
    </lineage>
</organism>
<keyword evidence="1" id="KW-0805">Transcription regulation</keyword>
<dbReference type="InterPro" id="IPR039422">
    <property type="entry name" value="MarR/SlyA-like"/>
</dbReference>
<evidence type="ECO:0000256" key="4">
    <source>
        <dbReference type="SAM" id="MobiDB-lite"/>
    </source>
</evidence>
<dbReference type="InterPro" id="IPR000835">
    <property type="entry name" value="HTH_MarR-typ"/>
</dbReference>
<dbReference type="EMBL" id="JAAGRQ010000136">
    <property type="protein sequence ID" value="NDY58743.1"/>
    <property type="molecule type" value="Genomic_DNA"/>
</dbReference>
<dbReference type="AlphaFoldDB" id="A0A7K3NSB8"/>
<dbReference type="GO" id="GO:0006950">
    <property type="term" value="P:response to stress"/>
    <property type="evidence" value="ECO:0007669"/>
    <property type="project" value="TreeGrafter"/>
</dbReference>
<evidence type="ECO:0000259" key="5">
    <source>
        <dbReference type="PROSITE" id="PS50995"/>
    </source>
</evidence>
<name>A0A7K3NSB8_9BACT</name>
<evidence type="ECO:0000256" key="3">
    <source>
        <dbReference type="ARBA" id="ARBA00023163"/>
    </source>
</evidence>
<reference evidence="6 7" key="1">
    <citation type="submission" date="2020-02" db="EMBL/GenBank/DDBJ databases">
        <title>Comparative genomics of sulfur disproportionating microorganisms.</title>
        <authorList>
            <person name="Ward L.M."/>
            <person name="Bertran E."/>
            <person name="Johnston D.T."/>
        </authorList>
    </citation>
    <scope>NUCLEOTIDE SEQUENCE [LARGE SCALE GENOMIC DNA]</scope>
    <source>
        <strain evidence="6 7">DSM 3696</strain>
    </source>
</reference>
<evidence type="ECO:0000313" key="6">
    <source>
        <dbReference type="EMBL" id="NDY58743.1"/>
    </source>
</evidence>
<keyword evidence="3" id="KW-0804">Transcription</keyword>
<dbReference type="Gene3D" id="1.10.10.10">
    <property type="entry name" value="Winged helix-like DNA-binding domain superfamily/Winged helix DNA-binding domain"/>
    <property type="match status" value="1"/>
</dbReference>
<keyword evidence="7" id="KW-1185">Reference proteome</keyword>
<keyword evidence="2" id="KW-0238">DNA-binding</keyword>
<comment type="caution">
    <text evidence="6">The sequence shown here is derived from an EMBL/GenBank/DDBJ whole genome shotgun (WGS) entry which is preliminary data.</text>
</comment>
<proteinExistence type="predicted"/>
<gene>
    <name evidence="6" type="ORF">G3N56_18565</name>
</gene>
<dbReference type="PANTHER" id="PTHR33164:SF64">
    <property type="entry name" value="TRANSCRIPTIONAL REGULATOR SLYA"/>
    <property type="match status" value="1"/>
</dbReference>
<dbReference type="InterPro" id="IPR036390">
    <property type="entry name" value="WH_DNA-bd_sf"/>
</dbReference>
<dbReference type="PROSITE" id="PS50995">
    <property type="entry name" value="HTH_MARR_2"/>
    <property type="match status" value="1"/>
</dbReference>
<dbReference type="RefSeq" id="WP_163303811.1">
    <property type="nucleotide sequence ID" value="NZ_JAAGRQ010000136.1"/>
</dbReference>
<evidence type="ECO:0000313" key="7">
    <source>
        <dbReference type="Proteomes" id="UP000469724"/>
    </source>
</evidence>
<dbReference type="InterPro" id="IPR036388">
    <property type="entry name" value="WH-like_DNA-bd_sf"/>
</dbReference>
<sequence length="176" mass="19437">MSAAGGGPGTPLPGPPCGQTTAGKGDIIDLPVCTAHTPDEHFALTLHEVARGWRAKIDEQFRPMGLSSASWSVIFTLATAERPLSQREIADRIFVESPTVVRLLDRLEKLGWVRREPSPQDRRRNLVRLTAKILEHHDTMHAMAERVHREALAGIPADKLAVTLEVLETLRSRLCT</sequence>
<feature type="region of interest" description="Disordered" evidence="4">
    <location>
        <begin position="1"/>
        <end position="23"/>
    </location>
</feature>
<dbReference type="PRINTS" id="PR00598">
    <property type="entry name" value="HTHMARR"/>
</dbReference>
<dbReference type="GO" id="GO:0003677">
    <property type="term" value="F:DNA binding"/>
    <property type="evidence" value="ECO:0007669"/>
    <property type="project" value="UniProtKB-KW"/>
</dbReference>
<protein>
    <submittedName>
        <fullName evidence="6">MarR family transcriptional regulator</fullName>
    </submittedName>
</protein>
<feature type="domain" description="HTH marR-type" evidence="5">
    <location>
        <begin position="39"/>
        <end position="172"/>
    </location>
</feature>
<dbReference type="Pfam" id="PF12802">
    <property type="entry name" value="MarR_2"/>
    <property type="match status" value="1"/>
</dbReference>
<evidence type="ECO:0000256" key="1">
    <source>
        <dbReference type="ARBA" id="ARBA00023015"/>
    </source>
</evidence>
<dbReference type="PANTHER" id="PTHR33164">
    <property type="entry name" value="TRANSCRIPTIONAL REGULATOR, MARR FAMILY"/>
    <property type="match status" value="1"/>
</dbReference>
<dbReference type="SMART" id="SM00347">
    <property type="entry name" value="HTH_MARR"/>
    <property type="match status" value="1"/>
</dbReference>
<dbReference type="GO" id="GO:0003700">
    <property type="term" value="F:DNA-binding transcription factor activity"/>
    <property type="evidence" value="ECO:0007669"/>
    <property type="project" value="InterPro"/>
</dbReference>
<evidence type="ECO:0000256" key="2">
    <source>
        <dbReference type="ARBA" id="ARBA00023125"/>
    </source>
</evidence>
<dbReference type="SUPFAM" id="SSF46785">
    <property type="entry name" value="Winged helix' DNA-binding domain"/>
    <property type="match status" value="1"/>
</dbReference>
<dbReference type="Proteomes" id="UP000469724">
    <property type="component" value="Unassembled WGS sequence"/>
</dbReference>